<keyword evidence="3" id="KW-1185">Reference proteome</keyword>
<dbReference type="AlphaFoldDB" id="A0A845L342"/>
<gene>
    <name evidence="2" type="ORF">GTO91_06920</name>
</gene>
<evidence type="ECO:0000256" key="1">
    <source>
        <dbReference type="SAM" id="MobiDB-lite"/>
    </source>
</evidence>
<sequence>MTGIDAYRPSAAYRTDATVSRGKQEVSRQGSKEEAKAASAPTNQSADTDAGVVVELGRSEPKATYQVNWDEVNRLKQQAEQRYNRLIETVRQLIVEQGKSAKGGGNAGGETPGADEPVIDSPELLAAREQAAKDIQPGGEFGADKVAERILRFAVALSGGDPGRLDVLRKAFEDGYGKAAKAFGGELPEVCQDTYKKVMDGFDQWEQTGKAPEFAEK</sequence>
<reference evidence="2 3" key="1">
    <citation type="submission" date="2020-01" db="EMBL/GenBank/DDBJ databases">
        <title>Whole-genome sequence of Heliobacterium undosum DSM 13378.</title>
        <authorList>
            <person name="Kyndt J.A."/>
            <person name="Meyer T.E."/>
        </authorList>
    </citation>
    <scope>NUCLEOTIDE SEQUENCE [LARGE SCALE GENOMIC DNA]</scope>
    <source>
        <strain evidence="2 3">DSM 13378</strain>
    </source>
</reference>
<evidence type="ECO:0008006" key="4">
    <source>
        <dbReference type="Google" id="ProtNLM"/>
    </source>
</evidence>
<evidence type="ECO:0000313" key="3">
    <source>
        <dbReference type="Proteomes" id="UP000463470"/>
    </source>
</evidence>
<feature type="compositionally biased region" description="Gly residues" evidence="1">
    <location>
        <begin position="101"/>
        <end position="111"/>
    </location>
</feature>
<proteinExistence type="predicted"/>
<name>A0A845L342_9FIRM</name>
<feature type="region of interest" description="Disordered" evidence="1">
    <location>
        <begin position="1"/>
        <end position="50"/>
    </location>
</feature>
<dbReference type="OrthoDB" id="49105at2"/>
<comment type="caution">
    <text evidence="2">The sequence shown here is derived from an EMBL/GenBank/DDBJ whole genome shotgun (WGS) entry which is preliminary data.</text>
</comment>
<organism evidence="2 3">
    <name type="scientific">Heliomicrobium undosum</name>
    <dbReference type="NCBI Taxonomy" id="121734"/>
    <lineage>
        <taxon>Bacteria</taxon>
        <taxon>Bacillati</taxon>
        <taxon>Bacillota</taxon>
        <taxon>Clostridia</taxon>
        <taxon>Eubacteriales</taxon>
        <taxon>Heliobacteriaceae</taxon>
        <taxon>Heliomicrobium</taxon>
    </lineage>
</organism>
<feature type="compositionally biased region" description="Basic and acidic residues" evidence="1">
    <location>
        <begin position="22"/>
        <end position="36"/>
    </location>
</feature>
<dbReference type="Proteomes" id="UP000463470">
    <property type="component" value="Unassembled WGS sequence"/>
</dbReference>
<feature type="region of interest" description="Disordered" evidence="1">
    <location>
        <begin position="97"/>
        <end position="118"/>
    </location>
</feature>
<protein>
    <recommendedName>
        <fullName evidence="4">DUF5610 domain-containing protein</fullName>
    </recommendedName>
</protein>
<accession>A0A845L342</accession>
<evidence type="ECO:0000313" key="2">
    <source>
        <dbReference type="EMBL" id="MZP29435.1"/>
    </source>
</evidence>
<dbReference type="RefSeq" id="WP_161256876.1">
    <property type="nucleotide sequence ID" value="NZ_WXEY01000005.1"/>
</dbReference>
<dbReference type="EMBL" id="WXEY01000005">
    <property type="protein sequence ID" value="MZP29435.1"/>
    <property type="molecule type" value="Genomic_DNA"/>
</dbReference>